<gene>
    <name evidence="1" type="ORF">SAMN06296058_0493</name>
</gene>
<protein>
    <submittedName>
        <fullName evidence="1">Uncharacterized protein</fullName>
    </submittedName>
</protein>
<dbReference type="EMBL" id="FUZV01000001">
    <property type="protein sequence ID" value="SKC45933.1"/>
    <property type="molecule type" value="Genomic_DNA"/>
</dbReference>
<name>A0A1T5J3X3_9GAMM</name>
<dbReference type="RefSeq" id="WP_079722888.1">
    <property type="nucleotide sequence ID" value="NZ_BMCL01000003.1"/>
</dbReference>
<evidence type="ECO:0000313" key="2">
    <source>
        <dbReference type="Proteomes" id="UP000190341"/>
    </source>
</evidence>
<accession>A0A1T5J3X3</accession>
<reference evidence="1 2" key="1">
    <citation type="submission" date="2017-02" db="EMBL/GenBank/DDBJ databases">
        <authorList>
            <person name="Peterson S.W."/>
        </authorList>
    </citation>
    <scope>NUCLEOTIDE SEQUENCE [LARGE SCALE GENOMIC DNA]</scope>
    <source>
        <strain evidence="1 2">P15</strain>
    </source>
</reference>
<dbReference type="Proteomes" id="UP000190341">
    <property type="component" value="Unassembled WGS sequence"/>
</dbReference>
<proteinExistence type="predicted"/>
<dbReference type="OrthoDB" id="6058570at2"/>
<sequence length="97" mass="10472">MRDIDQVIRKLQLCNPDVSHQQWVVKHPGADDDGLWFFQHPTSSIEIQLESPSGDAPFLVESTGTNLRQVADSVGQAVALVLDGLGLTDSSTDVTGV</sequence>
<organism evidence="1 2">
    <name type="scientific">Pseudoxanthomonas indica</name>
    <dbReference type="NCBI Taxonomy" id="428993"/>
    <lineage>
        <taxon>Bacteria</taxon>
        <taxon>Pseudomonadati</taxon>
        <taxon>Pseudomonadota</taxon>
        <taxon>Gammaproteobacteria</taxon>
        <taxon>Lysobacterales</taxon>
        <taxon>Lysobacteraceae</taxon>
        <taxon>Pseudoxanthomonas</taxon>
    </lineage>
</organism>
<evidence type="ECO:0000313" key="1">
    <source>
        <dbReference type="EMBL" id="SKC45933.1"/>
    </source>
</evidence>
<dbReference type="AlphaFoldDB" id="A0A1T5J3X3"/>
<keyword evidence="2" id="KW-1185">Reference proteome</keyword>